<dbReference type="InParanoid" id="A0A1Z5JQ41"/>
<accession>A0A1Z5JQ41</accession>
<dbReference type="InterPro" id="IPR012337">
    <property type="entry name" value="RNaseH-like_sf"/>
</dbReference>
<gene>
    <name evidence="2" type="ORF">FisN_20Hu244</name>
</gene>
<evidence type="ECO:0008006" key="4">
    <source>
        <dbReference type="Google" id="ProtNLM"/>
    </source>
</evidence>
<dbReference type="EMBL" id="BDSP01000101">
    <property type="protein sequence ID" value="GAX16079.1"/>
    <property type="molecule type" value="Genomic_DNA"/>
</dbReference>
<sequence length="1186" mass="134777">MRNVRHRDKGQCDPIRDALRSSKSVGGGEAKTYSTAEWKKVPAEVKGSNWQPSAFHALTESQKADVRAARAAKKKNKKNQKKRKAAAAAKAAAANADDSSSATSDEEVPMKNAGEQFGRAAHKTKKGKGIPKDEWDPSSSRFQEREQAAKDVDFLYPMYPVHRKISALAIAENPAYDFDPLHSAGDMVDRGLQERGLHCCGLAKGLLFSDVCGFCHERYQDSGDWSDTRQVAAFRKEAPKPALSPEVLGKRWGIGNEIASNTIRTTTQKGIRKVVHPVQRRLRSQPYLRHPTLRGRWYSDTVFFKDKGLGGETCAQLTTNGKGYGRFWPMKSKRLASHGLVNLIQEDGIPEKLITDNSKEQGAAAAGNTEWEKVVSRYHINRTFTQPFSWWQNRAESEVREIKRGIRKWTTQKRSPRRLWPYLGDLVTRIRSFTALGIPSLQGRTPFEHVRGYTPDISVYAQHEWYDWVWYLDEDGENHLGRWLGPAGEYGSGDCYWILPRSCQPIVRSTVWAVDAQEFGTDAMKARVDELTAIIERKIGDAAELDEELLPDISMPVDLFDADADEQPEPEEPRPDLDDYTPEAYDHYINSEIQLLVGGELRHGVVKRRVKNDDGIPIGSANENPILDTRYYEVEFPDGTVDSYSANIIAENLYAQIDDEGRMFAVLSEIVDHRKNGHAVSKENGFLPNGTGSNPSRKITTRGWELLCNWKDGSSDWVRLSDIKESHPVQVAQYAVGAKIDDEPAFAWWVPYVIRKKDRIIAKTKNRYWKRTHKYGVRLPKTVAEALQIDRDTGTDYWRKAIEKEMKNVSIAFEFNAEDLIPVGHKEIKCHMIFDVKITLVRKARFVADGHKVEEPKENTFSSVVSRDSVRLFFLLAALNNLKVLSADIQNAYLTAPIKEKYWYRTGLEFVTGTCKADPDIWMRPALKPDGTKYYEYLLAYVDDLVGQSTDPDKMFGEIVQIFQFKDGKAEEPELYLGADVKKWHIDNAEDPTKDRWALSSEKYTKKATSEVETELHKVRLELPKKAATPFSAGYRPELDVSPELDDRRQNYFQGLIGVLRWLCELGRLDIIVPVSMLSRYLAQAREGHLDQVFHIFAYLKSHDRSTLVFDDTRPFIDDRWFTTVETSTFGSEIVALKIAVEMIEGLRYKLRMMGVPIDGPTSVFCDSDSVVKNTTHPESPLKLMR</sequence>
<comment type="caution">
    <text evidence="2">The sequence shown here is derived from an EMBL/GenBank/DDBJ whole genome shotgun (WGS) entry which is preliminary data.</text>
</comment>
<keyword evidence="3" id="KW-1185">Reference proteome</keyword>
<dbReference type="Gene3D" id="3.30.420.10">
    <property type="entry name" value="Ribonuclease H-like superfamily/Ribonuclease H"/>
    <property type="match status" value="1"/>
</dbReference>
<evidence type="ECO:0000313" key="3">
    <source>
        <dbReference type="Proteomes" id="UP000198406"/>
    </source>
</evidence>
<organism evidence="2 3">
    <name type="scientific">Fistulifera solaris</name>
    <name type="common">Oleaginous diatom</name>
    <dbReference type="NCBI Taxonomy" id="1519565"/>
    <lineage>
        <taxon>Eukaryota</taxon>
        <taxon>Sar</taxon>
        <taxon>Stramenopiles</taxon>
        <taxon>Ochrophyta</taxon>
        <taxon>Bacillariophyta</taxon>
        <taxon>Bacillariophyceae</taxon>
        <taxon>Bacillariophycidae</taxon>
        <taxon>Naviculales</taxon>
        <taxon>Naviculaceae</taxon>
        <taxon>Fistulifera</taxon>
    </lineage>
</organism>
<dbReference type="OrthoDB" id="420989at2759"/>
<reference evidence="2 3" key="1">
    <citation type="journal article" date="2015" name="Plant Cell">
        <title>Oil accumulation by the oleaginous diatom Fistulifera solaris as revealed by the genome and transcriptome.</title>
        <authorList>
            <person name="Tanaka T."/>
            <person name="Maeda Y."/>
            <person name="Veluchamy A."/>
            <person name="Tanaka M."/>
            <person name="Abida H."/>
            <person name="Marechal E."/>
            <person name="Bowler C."/>
            <person name="Muto M."/>
            <person name="Sunaga Y."/>
            <person name="Tanaka M."/>
            <person name="Yoshino T."/>
            <person name="Taniguchi T."/>
            <person name="Fukuda Y."/>
            <person name="Nemoto M."/>
            <person name="Matsumoto M."/>
            <person name="Wong P.S."/>
            <person name="Aburatani S."/>
            <person name="Fujibuchi W."/>
        </authorList>
    </citation>
    <scope>NUCLEOTIDE SEQUENCE [LARGE SCALE GENOMIC DNA]</scope>
    <source>
        <strain evidence="2 3">JPCC DA0580</strain>
    </source>
</reference>
<dbReference type="AlphaFoldDB" id="A0A1Z5JQ41"/>
<dbReference type="SUPFAM" id="SSF53098">
    <property type="entry name" value="Ribonuclease H-like"/>
    <property type="match status" value="1"/>
</dbReference>
<feature type="compositionally biased region" description="Basic and acidic residues" evidence="1">
    <location>
        <begin position="9"/>
        <end position="20"/>
    </location>
</feature>
<name>A0A1Z5JQ41_FISSO</name>
<evidence type="ECO:0000256" key="1">
    <source>
        <dbReference type="SAM" id="MobiDB-lite"/>
    </source>
</evidence>
<dbReference type="GO" id="GO:0003676">
    <property type="term" value="F:nucleic acid binding"/>
    <property type="evidence" value="ECO:0007669"/>
    <property type="project" value="InterPro"/>
</dbReference>
<feature type="compositionally biased region" description="Basic residues" evidence="1">
    <location>
        <begin position="70"/>
        <end position="85"/>
    </location>
</feature>
<proteinExistence type="predicted"/>
<evidence type="ECO:0000313" key="2">
    <source>
        <dbReference type="EMBL" id="GAX16079.1"/>
    </source>
</evidence>
<protein>
    <recommendedName>
        <fullName evidence="4">Reverse transcriptase Ty1/copia-type domain-containing protein</fullName>
    </recommendedName>
</protein>
<dbReference type="InterPro" id="IPR036397">
    <property type="entry name" value="RNaseH_sf"/>
</dbReference>
<feature type="compositionally biased region" description="Low complexity" evidence="1">
    <location>
        <begin position="86"/>
        <end position="102"/>
    </location>
</feature>
<feature type="region of interest" description="Disordered" evidence="1">
    <location>
        <begin position="1"/>
        <end position="146"/>
    </location>
</feature>
<feature type="compositionally biased region" description="Basic residues" evidence="1">
    <location>
        <begin position="120"/>
        <end position="129"/>
    </location>
</feature>
<dbReference type="Proteomes" id="UP000198406">
    <property type="component" value="Unassembled WGS sequence"/>
</dbReference>